<evidence type="ECO:0000256" key="2">
    <source>
        <dbReference type="ARBA" id="ARBA00022801"/>
    </source>
</evidence>
<dbReference type="EC" id="4.2.2.2" evidence="5"/>
<dbReference type="Gene3D" id="2.160.20.10">
    <property type="entry name" value="Single-stranded right-handed beta-helix, Pectin lyase-like"/>
    <property type="match status" value="1"/>
</dbReference>
<dbReference type="RefSeq" id="WP_269560497.1">
    <property type="nucleotide sequence ID" value="NZ_CP114767.1"/>
</dbReference>
<keyword evidence="3" id="KW-0063">Aspartyl esterase</keyword>
<dbReference type="SUPFAM" id="SSF51126">
    <property type="entry name" value="Pectin lyase-like"/>
    <property type="match status" value="1"/>
</dbReference>
<organism evidence="5 6">
    <name type="scientific">Hymenobacter canadensis</name>
    <dbReference type="NCBI Taxonomy" id="2999067"/>
    <lineage>
        <taxon>Bacteria</taxon>
        <taxon>Pseudomonadati</taxon>
        <taxon>Bacteroidota</taxon>
        <taxon>Cytophagia</taxon>
        <taxon>Cytophagales</taxon>
        <taxon>Hymenobacteraceae</taxon>
        <taxon>Hymenobacter</taxon>
    </lineage>
</organism>
<dbReference type="Gene3D" id="1.50.10.20">
    <property type="match status" value="1"/>
</dbReference>
<protein>
    <submittedName>
        <fullName evidence="5">Pectate lyase</fullName>
        <ecNumber evidence="5">4.2.2.2</ecNumber>
    </submittedName>
</protein>
<proteinExistence type="inferred from homology"/>
<evidence type="ECO:0000256" key="1">
    <source>
        <dbReference type="ARBA" id="ARBA00008891"/>
    </source>
</evidence>
<dbReference type="InterPro" id="IPR012334">
    <property type="entry name" value="Pectin_lyas_fold"/>
</dbReference>
<keyword evidence="2" id="KW-0378">Hydrolase</keyword>
<evidence type="ECO:0000259" key="4">
    <source>
        <dbReference type="Pfam" id="PF01095"/>
    </source>
</evidence>
<dbReference type="Proteomes" id="UP001211005">
    <property type="component" value="Chromosome"/>
</dbReference>
<name>A0ABY7LU77_9BACT</name>
<evidence type="ECO:0000313" key="5">
    <source>
        <dbReference type="EMBL" id="WBA42443.1"/>
    </source>
</evidence>
<feature type="domain" description="Pectinesterase catalytic" evidence="4">
    <location>
        <begin position="11"/>
        <end position="149"/>
    </location>
</feature>
<keyword evidence="6" id="KW-1185">Reference proteome</keyword>
<evidence type="ECO:0000256" key="3">
    <source>
        <dbReference type="ARBA" id="ARBA00023085"/>
    </source>
</evidence>
<dbReference type="InterPro" id="IPR000070">
    <property type="entry name" value="Pectinesterase_cat"/>
</dbReference>
<dbReference type="Pfam" id="PF01095">
    <property type="entry name" value="Pectinesterase"/>
    <property type="match status" value="1"/>
</dbReference>
<accession>A0ABY7LU77</accession>
<dbReference type="EMBL" id="CP114767">
    <property type="protein sequence ID" value="WBA42443.1"/>
    <property type="molecule type" value="Genomic_DNA"/>
</dbReference>
<evidence type="ECO:0000313" key="6">
    <source>
        <dbReference type="Proteomes" id="UP001211005"/>
    </source>
</evidence>
<dbReference type="PANTHER" id="PTHR31321:SF57">
    <property type="entry name" value="PECTINESTERASE 53-RELATED"/>
    <property type="match status" value="1"/>
</dbReference>
<gene>
    <name evidence="5" type="primary">pelA</name>
    <name evidence="5" type="ORF">O3303_02530</name>
</gene>
<dbReference type="SUPFAM" id="SSF81853">
    <property type="entry name" value="Family 10 polysaccharide lyase"/>
    <property type="match status" value="1"/>
</dbReference>
<dbReference type="Pfam" id="PF09492">
    <property type="entry name" value="Pec_lyase"/>
    <property type="match status" value="1"/>
</dbReference>
<reference evidence="5 6" key="1">
    <citation type="submission" date="2022-12" db="EMBL/GenBank/DDBJ databases">
        <title>Hymenobacter canadensis sp. nov. isolated from lake water of the Cambridge Bay, Canada.</title>
        <authorList>
            <person name="Kim W.H."/>
            <person name="Lee Y.M."/>
        </authorList>
    </citation>
    <scope>NUCLEOTIDE SEQUENCE [LARGE SCALE GENOMIC DNA]</scope>
    <source>
        <strain evidence="5 6">PAMC 29467</strain>
    </source>
</reference>
<dbReference type="GO" id="GO:0030570">
    <property type="term" value="F:pectate lyase activity"/>
    <property type="evidence" value="ECO:0007669"/>
    <property type="project" value="UniProtKB-EC"/>
</dbReference>
<sequence>MGILTSQAQQITVAADGSGQFRTIQAALNSLPDQASRPRTVYIKNGTYKEKVRLDNKQYIILKGQSEKGVVLTYAQSRDAWRCDPVGGADDWGVATLNMRNSPDVTLENLTVINSYGFDHRGEADVVLPCPADPSGQKKISATGHQMALRTMPGTTRLTVLHCTFRSLNGDTVSPWDVDAGLYYFKDCTMEGGVDFYCPRGWAYAENCRFICHNMSAAIWHDGSGNQESKTVLKNCVFEGDDNFKLGRYHREAQFYLINCKFPKNMADADIYWAQSGPGTKQWGRRVYYQNCHRNGGDYAWHKDNLSTAAGAPKPAQITADWTFGGRWYPVSGKAATVTVPVYDPTAKDRYSTVSTSKPAVAPAATAPAVDSVAERMLVYQRAEGGWPKAIGEVKVNYDHPLTAAERTAARAATARPDATIDNDATTREIRYLAGAYATTRNPAYKAAAERGVRYLLQMQYPNGGFPQYYPDLSSYRHQITYNDNAMVKALQVLRDVSRRTHGLDVLDASLAEPATQAVTRGIDCILKTQYVQRGKLTAWCAQHDEKTLQPAKARAFELASLSGMETVGIVQFLLDTNNPTPAIRQAVEAAVAWLRAVQLTGYAVQDQPDPKQPKGYDRVLVPQAGAVIWARFYDLTTNQPIYVGRDSKPRAKLAEIEYERRTGYAYAGTWPEKLLSRDYPRWQQKWNANAPQGSTK</sequence>
<dbReference type="InterPro" id="IPR011050">
    <property type="entry name" value="Pectin_lyase_fold/virulence"/>
</dbReference>
<keyword evidence="5" id="KW-0456">Lyase</keyword>
<comment type="similarity">
    <text evidence="1">Belongs to the pectinesterase family.</text>
</comment>
<dbReference type="PANTHER" id="PTHR31321">
    <property type="entry name" value="ACYL-COA THIOESTER HYDROLASE YBHC-RELATED"/>
    <property type="match status" value="1"/>
</dbReference>
<dbReference type="NCBIfam" id="TIGR02474">
    <property type="entry name" value="pec_lyase"/>
    <property type="match status" value="1"/>
</dbReference>
<dbReference type="InterPro" id="IPR012669">
    <property type="entry name" value="Pectate_lyase"/>
</dbReference>